<gene>
    <name evidence="4" type="ORF">FRACA_280042</name>
</gene>
<reference evidence="4 5" key="1">
    <citation type="submission" date="2017-06" db="EMBL/GenBank/DDBJ databases">
        <authorList>
            <person name="Kim H.J."/>
            <person name="Triplett B.A."/>
        </authorList>
    </citation>
    <scope>NUCLEOTIDE SEQUENCE [LARGE SCALE GENOMIC DNA]</scope>
    <source>
        <strain evidence="4">FRACA_ARgP5</strain>
    </source>
</reference>
<organism evidence="4 5">
    <name type="scientific">Frankia canadensis</name>
    <dbReference type="NCBI Taxonomy" id="1836972"/>
    <lineage>
        <taxon>Bacteria</taxon>
        <taxon>Bacillati</taxon>
        <taxon>Actinomycetota</taxon>
        <taxon>Actinomycetes</taxon>
        <taxon>Frankiales</taxon>
        <taxon>Frankiaceae</taxon>
        <taxon>Frankia</taxon>
    </lineage>
</organism>
<dbReference type="PRINTS" id="PR00420">
    <property type="entry name" value="RNGMNOXGNASE"/>
</dbReference>
<dbReference type="EMBL" id="FZMO01000201">
    <property type="protein sequence ID" value="SNQ48820.1"/>
    <property type="molecule type" value="Genomic_DNA"/>
</dbReference>
<dbReference type="AlphaFoldDB" id="A0A2I2KT35"/>
<evidence type="ECO:0000256" key="2">
    <source>
        <dbReference type="ARBA" id="ARBA00023027"/>
    </source>
</evidence>
<dbReference type="InterPro" id="IPR002938">
    <property type="entry name" value="FAD-bd"/>
</dbReference>
<dbReference type="GO" id="GO:0016491">
    <property type="term" value="F:oxidoreductase activity"/>
    <property type="evidence" value="ECO:0007669"/>
    <property type="project" value="UniProtKB-KW"/>
</dbReference>
<name>A0A2I2KT35_9ACTN</name>
<dbReference type="PANTHER" id="PTHR43476">
    <property type="entry name" value="3-(3-HYDROXY-PHENYL)PROPIONATE/3-HYDROXYCINNAMIC ACID HYDROXYLASE"/>
    <property type="match status" value="1"/>
</dbReference>
<dbReference type="OrthoDB" id="3169239at2"/>
<dbReference type="InterPro" id="IPR050631">
    <property type="entry name" value="PheA/TfdB_FAD_monoxygenase"/>
</dbReference>
<keyword evidence="1" id="KW-0560">Oxidoreductase</keyword>
<evidence type="ECO:0000313" key="5">
    <source>
        <dbReference type="Proteomes" id="UP000234331"/>
    </source>
</evidence>
<dbReference type="SUPFAM" id="SSF51905">
    <property type="entry name" value="FAD/NAD(P)-binding domain"/>
    <property type="match status" value="1"/>
</dbReference>
<dbReference type="Proteomes" id="UP000234331">
    <property type="component" value="Unassembled WGS sequence"/>
</dbReference>
<dbReference type="PANTHER" id="PTHR43476:SF4">
    <property type="entry name" value="BLR0106 PROTEIN"/>
    <property type="match status" value="1"/>
</dbReference>
<dbReference type="Gene3D" id="3.50.50.60">
    <property type="entry name" value="FAD/NAD(P)-binding domain"/>
    <property type="match status" value="1"/>
</dbReference>
<sequence>MRIVCVGGGPAGFYFAISAKLRHPGDEITVLERNPPGATYGWGVVYWDNLLDVFFGTDPRSARAIRARSALWQEQRISLGGSGVAHLTGYGFSVQRAELLRVLADRAAELDVRVVYQQEVDDLDPYADADLIVAADGANSRIRQDAGDLFGTSTTRGTNPYLWLGTDRFSDSFTFAFEPTPAGWIWCHAYPSNAGLSTFIVECAERTWQGLGFDARGDEETLRTLEKIFAGPLDGHALISQAQGQAEDRPHGQDGGGPARWQRFVDVTNQHWYHDNVVLIGDAAHTTHFTLGSGTALAIVDAAMLARILDEHANDVPSALREFDGRGHRALRPMQAAARTSMAWFERADQYLDQDAVSFAYAMAGRHGRQPPWRQPMHRATQVPAVRRTLRGLHSGTRWALARRRGEPLTPRVDTAPADLQ</sequence>
<dbReference type="RefSeq" id="WP_101832428.1">
    <property type="nucleotide sequence ID" value="NZ_FZMO01000201.1"/>
</dbReference>
<evidence type="ECO:0000259" key="3">
    <source>
        <dbReference type="Pfam" id="PF01494"/>
    </source>
</evidence>
<dbReference type="Gene3D" id="3.30.9.20">
    <property type="match status" value="1"/>
</dbReference>
<evidence type="ECO:0000313" key="4">
    <source>
        <dbReference type="EMBL" id="SNQ48820.1"/>
    </source>
</evidence>
<accession>A0A2I2KT35</accession>
<feature type="domain" description="FAD-binding" evidence="3">
    <location>
        <begin position="88"/>
        <end position="314"/>
    </location>
</feature>
<dbReference type="GO" id="GO:0071949">
    <property type="term" value="F:FAD binding"/>
    <property type="evidence" value="ECO:0007669"/>
    <property type="project" value="InterPro"/>
</dbReference>
<dbReference type="InterPro" id="IPR036188">
    <property type="entry name" value="FAD/NAD-bd_sf"/>
</dbReference>
<keyword evidence="5" id="KW-1185">Reference proteome</keyword>
<dbReference type="Pfam" id="PF01494">
    <property type="entry name" value="FAD_binding_3"/>
    <property type="match status" value="1"/>
</dbReference>
<keyword evidence="2" id="KW-0520">NAD</keyword>
<proteinExistence type="predicted"/>
<protein>
    <submittedName>
        <fullName evidence="4">2-polyprenyl-6-methoxyphenol hydroxylase-like oxidoreductase</fullName>
    </submittedName>
</protein>
<evidence type="ECO:0000256" key="1">
    <source>
        <dbReference type="ARBA" id="ARBA00023002"/>
    </source>
</evidence>